<evidence type="ECO:0000313" key="4">
    <source>
        <dbReference type="EMBL" id="AUM12226.1"/>
    </source>
</evidence>
<sequence>MSSKPEDPREFKTASQREPERKSGSQPPPFEGSAPLESETFTKSSRTNSDPRFMPSRRQSAEQVSDQDRLNRTRLVEALATVLAGENDHHQTIGLLGDWGVGKSTTVHLLKKALQSRAKQQPFLFGTFNAWEYEHTNNLQAGIAQEMLKALSSYQAPPTQLEAGRWGRVLGRVKAWLAPPLWGLGVRLPTLFRFAFALHGTKLVGLIGLLLVAYLNLTWADMESMTRRALEAGVGAQMFMGGGAAVVLVMLFRQVKSLLAMPLAKEWMTYMKLPDYGEHLGSIPVMRKQIRALCKVRLNPPFGLGVFGRKQRLLFLVDDLDRCGQEGIVKVFEAVRLVLDIPQVTVIIAVDQRIALAALALHYQDLAQHHQLSNPQAIARDYLAKVIHTPITLTPADPQSISGYLDAIWQETSGDKSVIESAGSGLDKRSSDISSGADDLTKPGLSDHQKRIFKKWVGHFGFTNPRQLKRLHNSYNLLRHYYGEDGQFSGGKSSMLDAFTSDLASPMLITLFALEYINSLEDSGLRGRLLQLLQRPSELAFSEEGDAALAFVDPTGKINDDVLQVVKGKLDGGETSFVQAVEPFVLPAIVQEDVSA</sequence>
<keyword evidence="5" id="KW-1185">Reference proteome</keyword>
<dbReference type="InterPro" id="IPR052754">
    <property type="entry name" value="NTPase_KAP_P-loop"/>
</dbReference>
<dbReference type="Gene3D" id="3.40.50.300">
    <property type="entry name" value="P-loop containing nucleotide triphosphate hydrolases"/>
    <property type="match status" value="1"/>
</dbReference>
<dbReference type="OrthoDB" id="88903at2"/>
<evidence type="ECO:0000256" key="2">
    <source>
        <dbReference type="SAM" id="Phobius"/>
    </source>
</evidence>
<reference evidence="5" key="1">
    <citation type="submission" date="2017-08" db="EMBL/GenBank/DDBJ databases">
        <title>Direct submision.</title>
        <authorList>
            <person name="Kim S.-J."/>
            <person name="Rhee S.-K."/>
        </authorList>
    </citation>
    <scope>NUCLEOTIDE SEQUENCE [LARGE SCALE GENOMIC DNA]</scope>
    <source>
        <strain evidence="5">GI5</strain>
    </source>
</reference>
<dbReference type="RefSeq" id="WP_101893562.1">
    <property type="nucleotide sequence ID" value="NZ_CP022684.1"/>
</dbReference>
<dbReference type="PANTHER" id="PTHR22674">
    <property type="entry name" value="NTPASE, KAP FAMILY P-LOOP DOMAIN-CONTAINING 1"/>
    <property type="match status" value="1"/>
</dbReference>
<feature type="compositionally biased region" description="Basic and acidic residues" evidence="1">
    <location>
        <begin position="1"/>
        <end position="23"/>
    </location>
</feature>
<accession>A0A2K9LIP3</accession>
<protein>
    <recommendedName>
        <fullName evidence="3">KAP NTPase domain-containing protein</fullName>
    </recommendedName>
</protein>
<evidence type="ECO:0000313" key="5">
    <source>
        <dbReference type="Proteomes" id="UP000235116"/>
    </source>
</evidence>
<dbReference type="KEGG" id="kak:Kalk_07290"/>
<feature type="transmembrane region" description="Helical" evidence="2">
    <location>
        <begin position="234"/>
        <end position="252"/>
    </location>
</feature>
<dbReference type="Proteomes" id="UP000235116">
    <property type="component" value="Chromosome"/>
</dbReference>
<dbReference type="Pfam" id="PF07693">
    <property type="entry name" value="KAP_NTPase"/>
    <property type="match status" value="2"/>
</dbReference>
<dbReference type="InterPro" id="IPR027417">
    <property type="entry name" value="P-loop_NTPase"/>
</dbReference>
<keyword evidence="2" id="KW-0472">Membrane</keyword>
<proteinExistence type="predicted"/>
<evidence type="ECO:0000256" key="1">
    <source>
        <dbReference type="SAM" id="MobiDB-lite"/>
    </source>
</evidence>
<dbReference type="SUPFAM" id="SSF52540">
    <property type="entry name" value="P-loop containing nucleoside triphosphate hydrolases"/>
    <property type="match status" value="1"/>
</dbReference>
<dbReference type="InterPro" id="IPR011646">
    <property type="entry name" value="KAP_P-loop"/>
</dbReference>
<feature type="domain" description="KAP NTPase" evidence="3">
    <location>
        <begin position="76"/>
        <end position="153"/>
    </location>
</feature>
<name>A0A2K9LIP3_9GAMM</name>
<dbReference type="PANTHER" id="PTHR22674:SF6">
    <property type="entry name" value="NTPASE KAP FAMILY P-LOOP DOMAIN-CONTAINING PROTEIN 1"/>
    <property type="match status" value="1"/>
</dbReference>
<feature type="transmembrane region" description="Helical" evidence="2">
    <location>
        <begin position="191"/>
        <end position="214"/>
    </location>
</feature>
<gene>
    <name evidence="4" type="ORF">Kalk_07290</name>
</gene>
<organism evidence="4 5">
    <name type="scientific">Ketobacter alkanivorans</name>
    <dbReference type="NCBI Taxonomy" id="1917421"/>
    <lineage>
        <taxon>Bacteria</taxon>
        <taxon>Pseudomonadati</taxon>
        <taxon>Pseudomonadota</taxon>
        <taxon>Gammaproteobacteria</taxon>
        <taxon>Pseudomonadales</taxon>
        <taxon>Ketobacteraceae</taxon>
        <taxon>Ketobacter</taxon>
    </lineage>
</organism>
<evidence type="ECO:0000259" key="3">
    <source>
        <dbReference type="Pfam" id="PF07693"/>
    </source>
</evidence>
<feature type="compositionally biased region" description="Polar residues" evidence="1">
    <location>
        <begin position="39"/>
        <end position="50"/>
    </location>
</feature>
<keyword evidence="2" id="KW-1133">Transmembrane helix</keyword>
<feature type="domain" description="KAP NTPase" evidence="3">
    <location>
        <begin position="310"/>
        <end position="481"/>
    </location>
</feature>
<feature type="region of interest" description="Disordered" evidence="1">
    <location>
        <begin position="420"/>
        <end position="442"/>
    </location>
</feature>
<dbReference type="AlphaFoldDB" id="A0A2K9LIP3"/>
<feature type="region of interest" description="Disordered" evidence="1">
    <location>
        <begin position="1"/>
        <end position="69"/>
    </location>
</feature>
<keyword evidence="2" id="KW-0812">Transmembrane</keyword>
<dbReference type="EMBL" id="CP022684">
    <property type="protein sequence ID" value="AUM12226.1"/>
    <property type="molecule type" value="Genomic_DNA"/>
</dbReference>